<feature type="transmembrane region" description="Helical" evidence="6">
    <location>
        <begin position="278"/>
        <end position="295"/>
    </location>
</feature>
<protein>
    <submittedName>
        <fullName evidence="7">YjgP/YjgQ family permease</fullName>
    </submittedName>
</protein>
<keyword evidence="5 6" id="KW-0472">Membrane</keyword>
<dbReference type="RefSeq" id="WP_107031846.1">
    <property type="nucleotide sequence ID" value="NZ_CAOLSD010000019.1"/>
</dbReference>
<keyword evidence="4 6" id="KW-1133">Transmembrane helix</keyword>
<comment type="subcellular location">
    <subcellularLocation>
        <location evidence="1">Cell membrane</location>
        <topology evidence="1">Multi-pass membrane protein</topology>
    </subcellularLocation>
</comment>
<evidence type="ECO:0000256" key="4">
    <source>
        <dbReference type="ARBA" id="ARBA00022989"/>
    </source>
</evidence>
<dbReference type="GO" id="GO:0015920">
    <property type="term" value="P:lipopolysaccharide transport"/>
    <property type="evidence" value="ECO:0007669"/>
    <property type="project" value="TreeGrafter"/>
</dbReference>
<evidence type="ECO:0000256" key="3">
    <source>
        <dbReference type="ARBA" id="ARBA00022692"/>
    </source>
</evidence>
<dbReference type="AlphaFoldDB" id="A0A2V1IMA7"/>
<feature type="transmembrane region" description="Helical" evidence="6">
    <location>
        <begin position="307"/>
        <end position="331"/>
    </location>
</feature>
<evidence type="ECO:0000313" key="8">
    <source>
        <dbReference type="Proteomes" id="UP000244905"/>
    </source>
</evidence>
<dbReference type="PANTHER" id="PTHR33529">
    <property type="entry name" value="SLR0882 PROTEIN-RELATED"/>
    <property type="match status" value="1"/>
</dbReference>
<dbReference type="EMBL" id="PUEC01000008">
    <property type="protein sequence ID" value="PWB02996.1"/>
    <property type="molecule type" value="Genomic_DNA"/>
</dbReference>
<evidence type="ECO:0000256" key="5">
    <source>
        <dbReference type="ARBA" id="ARBA00023136"/>
    </source>
</evidence>
<dbReference type="Proteomes" id="UP000244905">
    <property type="component" value="Unassembled WGS sequence"/>
</dbReference>
<dbReference type="InterPro" id="IPR005495">
    <property type="entry name" value="LptG/LptF_permease"/>
</dbReference>
<keyword evidence="3 6" id="KW-0812">Transmembrane</keyword>
<feature type="transmembrane region" description="Helical" evidence="6">
    <location>
        <begin position="63"/>
        <end position="84"/>
    </location>
</feature>
<name>A0A2V1IMA7_9BACT</name>
<proteinExistence type="predicted"/>
<evidence type="ECO:0000313" key="7">
    <source>
        <dbReference type="EMBL" id="PWB02996.1"/>
    </source>
</evidence>
<keyword evidence="8" id="KW-1185">Reference proteome</keyword>
<dbReference type="PANTHER" id="PTHR33529:SF8">
    <property type="entry name" value="PERMEASE, YJGP_YJGQ FAMILY"/>
    <property type="match status" value="1"/>
</dbReference>
<feature type="transmembrane region" description="Helical" evidence="6">
    <location>
        <begin position="12"/>
        <end position="34"/>
    </location>
</feature>
<evidence type="ECO:0000256" key="6">
    <source>
        <dbReference type="SAM" id="Phobius"/>
    </source>
</evidence>
<evidence type="ECO:0000256" key="2">
    <source>
        <dbReference type="ARBA" id="ARBA00022475"/>
    </source>
</evidence>
<comment type="caution">
    <text evidence="7">The sequence shown here is derived from an EMBL/GenBank/DDBJ whole genome shotgun (WGS) entry which is preliminary data.</text>
</comment>
<gene>
    <name evidence="7" type="ORF">C5O23_05000</name>
</gene>
<evidence type="ECO:0000256" key="1">
    <source>
        <dbReference type="ARBA" id="ARBA00004651"/>
    </source>
</evidence>
<reference evidence="8" key="1">
    <citation type="submission" date="2018-02" db="EMBL/GenBank/DDBJ databases">
        <authorList>
            <person name="Clavel T."/>
            <person name="Strowig T."/>
        </authorList>
    </citation>
    <scope>NUCLEOTIDE SEQUENCE [LARGE SCALE GENOMIC DNA]</scope>
    <source>
        <strain evidence="8">DSM 103720</strain>
    </source>
</reference>
<accession>A0A2V1IMA7</accession>
<feature type="transmembrane region" description="Helical" evidence="6">
    <location>
        <begin position="337"/>
        <end position="355"/>
    </location>
</feature>
<keyword evidence="2" id="KW-1003">Cell membrane</keyword>
<organism evidence="7 8">
    <name type="scientific">Duncaniella muris</name>
    <dbReference type="NCBI Taxonomy" id="2094150"/>
    <lineage>
        <taxon>Bacteria</taxon>
        <taxon>Pseudomonadati</taxon>
        <taxon>Bacteroidota</taxon>
        <taxon>Bacteroidia</taxon>
        <taxon>Bacteroidales</taxon>
        <taxon>Muribaculaceae</taxon>
        <taxon>Duncaniella</taxon>
    </lineage>
</organism>
<feature type="transmembrane region" description="Helical" evidence="6">
    <location>
        <begin position="105"/>
        <end position="125"/>
    </location>
</feature>
<sequence>MSEVLKILDWYIIRKFLGTYVFAIMLILAITVMFDINEKLDAFLKAPLKATVFDYFLNFLPYFANQFSPLFTFIAVIFFTSKLADNSEIIAMLSTGMSYRRLLRPYLVSATVIAAATYMLSAYIIPPANVKRIEYTNTYVKNKRVDFGSNIQLQVAKGEIAYMQSFNNSQKTGYKFSLESFEDKKLVSRLTAQTIKWDTLHNWTVRDYMIRDFDGQRETIRRGSRLDTIIPIEPRDFLISKNDHETMTSPALREYISRQKERGVANIKSFEIENHKRYAMTAAAFILTVIGMSLSSRKIKGGMGVNIGIGLVLSFSYILFMTVTSTFAISGYTSPMVAMWIPNILYTIIALVLYYKVSHQ</sequence>
<dbReference type="GO" id="GO:0043190">
    <property type="term" value="C:ATP-binding cassette (ABC) transporter complex"/>
    <property type="evidence" value="ECO:0007669"/>
    <property type="project" value="TreeGrafter"/>
</dbReference>
<dbReference type="Pfam" id="PF03739">
    <property type="entry name" value="LptF_LptG"/>
    <property type="match status" value="1"/>
</dbReference>